<reference evidence="2" key="1">
    <citation type="journal article" date="2016" name="Proc. Natl. Acad. Sci. U.S.A.">
        <title>Chromosome-level assembly of Arabidopsis thaliana Ler reveals the extent of translocation and inversion polymorphisms.</title>
        <authorList>
            <person name="Zapata L."/>
            <person name="Ding J."/>
            <person name="Willing E.M."/>
            <person name="Hartwig B."/>
            <person name="Bezdan D."/>
            <person name="Jiao W.B."/>
            <person name="Patel V."/>
            <person name="Velikkakam James G."/>
            <person name="Koornneef M."/>
            <person name="Ossowski S."/>
            <person name="Schneeberger K."/>
        </authorList>
    </citation>
    <scope>NUCLEOTIDE SEQUENCE [LARGE SCALE GENOMIC DNA]</scope>
    <source>
        <strain evidence="2">cv. Landsberg erecta</strain>
    </source>
</reference>
<name>A0A178UHA3_ARATH</name>
<comment type="caution">
    <text evidence="1">The sequence shown here is derived from an EMBL/GenBank/DDBJ whole genome shotgun (WGS) entry which is preliminary data.</text>
</comment>
<dbReference type="Proteomes" id="UP000078284">
    <property type="component" value="Chromosome 5"/>
</dbReference>
<dbReference type="AlphaFoldDB" id="A0A178UHA3"/>
<accession>A0A178UHA3</accession>
<gene>
    <name evidence="1" type="ordered locus">AXX17_At5g28610</name>
</gene>
<protein>
    <submittedName>
        <fullName evidence="1">Uncharacterized protein</fullName>
    </submittedName>
</protein>
<dbReference type="EMBL" id="LUHQ01000005">
    <property type="protein sequence ID" value="OAO93000.1"/>
    <property type="molecule type" value="Genomic_DNA"/>
</dbReference>
<evidence type="ECO:0000313" key="1">
    <source>
        <dbReference type="EMBL" id="OAO93000.1"/>
    </source>
</evidence>
<proteinExistence type="predicted"/>
<sequence length="65" mass="7361">MSSKIGLLGITRKQSFKVLVRIPFSLDSVGHVEKVEVNEDEILSRRRRSGLGDLELVSSRQHKDL</sequence>
<evidence type="ECO:0000313" key="2">
    <source>
        <dbReference type="Proteomes" id="UP000078284"/>
    </source>
</evidence>
<organism evidence="1 2">
    <name type="scientific">Arabidopsis thaliana</name>
    <name type="common">Mouse-ear cress</name>
    <dbReference type="NCBI Taxonomy" id="3702"/>
    <lineage>
        <taxon>Eukaryota</taxon>
        <taxon>Viridiplantae</taxon>
        <taxon>Streptophyta</taxon>
        <taxon>Embryophyta</taxon>
        <taxon>Tracheophyta</taxon>
        <taxon>Spermatophyta</taxon>
        <taxon>Magnoliopsida</taxon>
        <taxon>eudicotyledons</taxon>
        <taxon>Gunneridae</taxon>
        <taxon>Pentapetalae</taxon>
        <taxon>rosids</taxon>
        <taxon>malvids</taxon>
        <taxon>Brassicales</taxon>
        <taxon>Brassicaceae</taxon>
        <taxon>Camelineae</taxon>
        <taxon>Arabidopsis</taxon>
    </lineage>
</organism>